<reference evidence="1" key="1">
    <citation type="submission" date="2022-04" db="EMBL/GenBank/DDBJ databases">
        <title>Carnegiea gigantea Genome sequencing and assembly v2.</title>
        <authorList>
            <person name="Copetti D."/>
            <person name="Sanderson M.J."/>
            <person name="Burquez A."/>
            <person name="Wojciechowski M.F."/>
        </authorList>
    </citation>
    <scope>NUCLEOTIDE SEQUENCE</scope>
    <source>
        <strain evidence="1">SGP5-SGP5p</strain>
        <tissue evidence="1">Aerial part</tissue>
    </source>
</reference>
<proteinExistence type="predicted"/>
<organism evidence="1 2">
    <name type="scientific">Carnegiea gigantea</name>
    <dbReference type="NCBI Taxonomy" id="171969"/>
    <lineage>
        <taxon>Eukaryota</taxon>
        <taxon>Viridiplantae</taxon>
        <taxon>Streptophyta</taxon>
        <taxon>Embryophyta</taxon>
        <taxon>Tracheophyta</taxon>
        <taxon>Spermatophyta</taxon>
        <taxon>Magnoliopsida</taxon>
        <taxon>eudicotyledons</taxon>
        <taxon>Gunneridae</taxon>
        <taxon>Pentapetalae</taxon>
        <taxon>Caryophyllales</taxon>
        <taxon>Cactineae</taxon>
        <taxon>Cactaceae</taxon>
        <taxon>Cactoideae</taxon>
        <taxon>Echinocereeae</taxon>
        <taxon>Carnegiea</taxon>
    </lineage>
</organism>
<evidence type="ECO:0000313" key="2">
    <source>
        <dbReference type="Proteomes" id="UP001153076"/>
    </source>
</evidence>
<dbReference type="Proteomes" id="UP001153076">
    <property type="component" value="Unassembled WGS sequence"/>
</dbReference>
<dbReference type="AlphaFoldDB" id="A0A9Q1KHZ4"/>
<dbReference type="EMBL" id="JAKOGI010000126">
    <property type="protein sequence ID" value="KAJ8443087.1"/>
    <property type="molecule type" value="Genomic_DNA"/>
</dbReference>
<dbReference type="OrthoDB" id="1935089at2759"/>
<sequence>MGYVERCAGELGRWNRETIGQVGAEVRKVEQKLRHQFNALSRRETLGQIREWRKREEILWWQWTHSDYLKYGDANTRQFHNRANMISAKNSIDCLKWQPEGGRKVERTAEQRLQAEFTGRAPATAAVRRKRVEGREVMHTGHLRADLSIDIEVGRGSRQTVALDGGMRRPQAPMSVGRCQRTGKRRGGERCRVENRAKQGVSVGVERETAKGGCSGGRRRYEYAGDVSDLIDHHNVCWYESLVRDIFLTYDADCILSIPLCGAWPDDKLIWHYHTYDIFFC</sequence>
<evidence type="ECO:0000313" key="1">
    <source>
        <dbReference type="EMBL" id="KAJ8443087.1"/>
    </source>
</evidence>
<name>A0A9Q1KHZ4_9CARY</name>
<keyword evidence="2" id="KW-1185">Reference proteome</keyword>
<comment type="caution">
    <text evidence="1">The sequence shown here is derived from an EMBL/GenBank/DDBJ whole genome shotgun (WGS) entry which is preliminary data.</text>
</comment>
<protein>
    <submittedName>
        <fullName evidence="1">Uncharacterized protein</fullName>
    </submittedName>
</protein>
<gene>
    <name evidence="1" type="ORF">Cgig2_030855</name>
</gene>
<accession>A0A9Q1KHZ4</accession>